<dbReference type="InParanoid" id="A0A3B5Q849"/>
<reference evidence="2" key="2">
    <citation type="journal article" date="2013" name="Nat. Genet.">
        <title>The genome of the platyfish, Xiphophorus maculatus, provides insights into evolutionary adaptation and several complex traits.</title>
        <authorList>
            <person name="Schartl M."/>
            <person name="Walter R.B."/>
            <person name="Shen Y."/>
            <person name="Garcia T."/>
            <person name="Catchen J."/>
            <person name="Amores A."/>
            <person name="Braasch I."/>
            <person name="Chalopin D."/>
            <person name="Volff J.N."/>
            <person name="Lesch K.P."/>
            <person name="Bisazza A."/>
            <person name="Minx P."/>
            <person name="Hillier L."/>
            <person name="Wilson R.K."/>
            <person name="Fuerstenberg S."/>
            <person name="Boore J."/>
            <person name="Searle S."/>
            <person name="Postlethwait J.H."/>
            <person name="Warren W.C."/>
        </authorList>
    </citation>
    <scope>NUCLEOTIDE SEQUENCE [LARGE SCALE GENOMIC DNA]</scope>
    <source>
        <strain evidence="2">JP 163 A</strain>
    </source>
</reference>
<dbReference type="Proteomes" id="UP000002852">
    <property type="component" value="Unassembled WGS sequence"/>
</dbReference>
<dbReference type="AlphaFoldDB" id="A0A3B5Q849"/>
<keyword evidence="2" id="KW-1185">Reference proteome</keyword>
<reference evidence="2" key="1">
    <citation type="submission" date="2012-01" db="EMBL/GenBank/DDBJ databases">
        <authorList>
            <person name="Walter R."/>
            <person name="Schartl M."/>
            <person name="Warren W."/>
        </authorList>
    </citation>
    <scope>NUCLEOTIDE SEQUENCE [LARGE SCALE GENOMIC DNA]</scope>
    <source>
        <strain evidence="2">JP 163 A</strain>
    </source>
</reference>
<accession>A0A3B5Q849</accession>
<dbReference type="GeneTree" id="ENSGT00940000177951"/>
<protein>
    <submittedName>
        <fullName evidence="1">Si:dkey-238d18.6</fullName>
    </submittedName>
</protein>
<organism evidence="1 2">
    <name type="scientific">Xiphophorus maculatus</name>
    <name type="common">Southern platyfish</name>
    <name type="synonym">Platypoecilus maculatus</name>
    <dbReference type="NCBI Taxonomy" id="8083"/>
    <lineage>
        <taxon>Eukaryota</taxon>
        <taxon>Metazoa</taxon>
        <taxon>Chordata</taxon>
        <taxon>Craniata</taxon>
        <taxon>Vertebrata</taxon>
        <taxon>Euteleostomi</taxon>
        <taxon>Actinopterygii</taxon>
        <taxon>Neopterygii</taxon>
        <taxon>Teleostei</taxon>
        <taxon>Neoteleostei</taxon>
        <taxon>Acanthomorphata</taxon>
        <taxon>Ovalentaria</taxon>
        <taxon>Atherinomorphae</taxon>
        <taxon>Cyprinodontiformes</taxon>
        <taxon>Poeciliidae</taxon>
        <taxon>Poeciliinae</taxon>
        <taxon>Xiphophorus</taxon>
    </lineage>
</organism>
<reference evidence="1" key="3">
    <citation type="submission" date="2025-08" db="UniProtKB">
        <authorList>
            <consortium name="Ensembl"/>
        </authorList>
    </citation>
    <scope>IDENTIFICATION</scope>
    <source>
        <strain evidence="1">JP 163 A</strain>
    </source>
</reference>
<evidence type="ECO:0000313" key="1">
    <source>
        <dbReference type="Ensembl" id="ENSXMAP00000026231.1"/>
    </source>
</evidence>
<evidence type="ECO:0000313" key="2">
    <source>
        <dbReference type="Proteomes" id="UP000002852"/>
    </source>
</evidence>
<proteinExistence type="predicted"/>
<dbReference type="Ensembl" id="ENSXMAT00000023103.1">
    <property type="protein sequence ID" value="ENSXMAP00000026231.1"/>
    <property type="gene ID" value="ENSXMAG00000023294.1"/>
</dbReference>
<sequence>SIETERAAVKGFYIINLQRAVSFIQVSQNFGPILEVVQNVTAGIVVHHTPSFFVPDATSQGLILVVLETAGDDHTGLSQGTESGRDKT</sequence>
<dbReference type="OMA" id="ATGHEFM"/>
<reference evidence="1" key="4">
    <citation type="submission" date="2025-09" db="UniProtKB">
        <authorList>
            <consortium name="Ensembl"/>
        </authorList>
    </citation>
    <scope>IDENTIFICATION</scope>
    <source>
        <strain evidence="1">JP 163 A</strain>
    </source>
</reference>
<name>A0A3B5Q849_XIPMA</name>